<dbReference type="PANTHER" id="PTHR35790:SF4">
    <property type="entry name" value="HTH-TYPE TRANSCRIPTIONAL REGULATOR PCHR"/>
    <property type="match status" value="1"/>
</dbReference>
<name>A0A4D7C8D6_9SPHN</name>
<dbReference type="InterPro" id="IPR000835">
    <property type="entry name" value="HTH_MarR-typ"/>
</dbReference>
<evidence type="ECO:0000313" key="6">
    <source>
        <dbReference type="Proteomes" id="UP000298714"/>
    </source>
</evidence>
<reference evidence="6" key="1">
    <citation type="submission" date="2019-04" db="EMBL/GenBank/DDBJ databases">
        <title>Complete genome sequence of Sphingomonas sp. W1-2-3.</title>
        <authorList>
            <person name="Im W.T."/>
        </authorList>
    </citation>
    <scope>NUCLEOTIDE SEQUENCE [LARGE SCALE GENOMIC DNA]</scope>
    <source>
        <strain evidence="6">W1-2-3</strain>
    </source>
</reference>
<keyword evidence="1" id="KW-0805">Transcription regulation</keyword>
<dbReference type="PANTHER" id="PTHR35790">
    <property type="entry name" value="HTH-TYPE TRANSCRIPTIONAL REGULATOR PCHR"/>
    <property type="match status" value="1"/>
</dbReference>
<evidence type="ECO:0000256" key="2">
    <source>
        <dbReference type="ARBA" id="ARBA00023125"/>
    </source>
</evidence>
<evidence type="ECO:0000313" key="5">
    <source>
        <dbReference type="EMBL" id="QCI79718.1"/>
    </source>
</evidence>
<dbReference type="Proteomes" id="UP000298714">
    <property type="component" value="Chromosome"/>
</dbReference>
<feature type="domain" description="HTH marR-type" evidence="4">
    <location>
        <begin position="20"/>
        <end position="77"/>
    </location>
</feature>
<dbReference type="InterPro" id="IPR036390">
    <property type="entry name" value="WH_DNA-bd_sf"/>
</dbReference>
<keyword evidence="6" id="KW-1185">Reference proteome</keyword>
<evidence type="ECO:0000256" key="3">
    <source>
        <dbReference type="ARBA" id="ARBA00023163"/>
    </source>
</evidence>
<sequence>MLSNQVSRAVARIYARRFRLKLPEWRVLAILGVHSDLTASQICEITAMDKVAISRAVTRLIAMGRVASAIDPADARRALLS</sequence>
<dbReference type="Pfam" id="PF12802">
    <property type="entry name" value="MarR_2"/>
    <property type="match status" value="1"/>
</dbReference>
<dbReference type="GO" id="GO:0003677">
    <property type="term" value="F:DNA binding"/>
    <property type="evidence" value="ECO:0007669"/>
    <property type="project" value="UniProtKB-KW"/>
</dbReference>
<proteinExistence type="predicted"/>
<dbReference type="KEGG" id="hgn:E6W36_09825"/>
<dbReference type="EMBL" id="CP039704">
    <property type="protein sequence ID" value="QCI79718.1"/>
    <property type="molecule type" value="Genomic_DNA"/>
</dbReference>
<dbReference type="InterPro" id="IPR052067">
    <property type="entry name" value="Metal_resp_HTH_trans_reg"/>
</dbReference>
<protein>
    <submittedName>
        <fullName evidence="5">Winged helix-turn-helix transcriptional regulator</fullName>
    </submittedName>
</protein>
<accession>A0A4D7C8D6</accession>
<gene>
    <name evidence="5" type="ORF">E6W36_09825</name>
</gene>
<dbReference type="SUPFAM" id="SSF46785">
    <property type="entry name" value="Winged helix' DNA-binding domain"/>
    <property type="match status" value="1"/>
</dbReference>
<dbReference type="InterPro" id="IPR036388">
    <property type="entry name" value="WH-like_DNA-bd_sf"/>
</dbReference>
<keyword evidence="3" id="KW-0804">Transcription</keyword>
<dbReference type="RefSeq" id="WP_281277289.1">
    <property type="nucleotide sequence ID" value="NZ_CP039704.1"/>
</dbReference>
<organism evidence="5 6">
    <name type="scientific">Hankyongella ginsenosidimutans</name>
    <dbReference type="NCBI Taxonomy" id="1763828"/>
    <lineage>
        <taxon>Bacteria</taxon>
        <taxon>Pseudomonadati</taxon>
        <taxon>Pseudomonadota</taxon>
        <taxon>Alphaproteobacteria</taxon>
        <taxon>Sphingomonadales</taxon>
        <taxon>Sphingomonadaceae</taxon>
        <taxon>Hankyongella</taxon>
    </lineage>
</organism>
<keyword evidence="2" id="KW-0238">DNA-binding</keyword>
<evidence type="ECO:0000259" key="4">
    <source>
        <dbReference type="Pfam" id="PF12802"/>
    </source>
</evidence>
<dbReference type="Gene3D" id="1.10.10.10">
    <property type="entry name" value="Winged helix-like DNA-binding domain superfamily/Winged helix DNA-binding domain"/>
    <property type="match status" value="1"/>
</dbReference>
<evidence type="ECO:0000256" key="1">
    <source>
        <dbReference type="ARBA" id="ARBA00023015"/>
    </source>
</evidence>
<dbReference type="AlphaFoldDB" id="A0A4D7C8D6"/>
<dbReference type="GO" id="GO:0003700">
    <property type="term" value="F:DNA-binding transcription factor activity"/>
    <property type="evidence" value="ECO:0007669"/>
    <property type="project" value="InterPro"/>
</dbReference>